<organism evidence="2">
    <name type="scientific">Lactococcus cremoris subsp. cremoris IBB477</name>
    <dbReference type="NCBI Taxonomy" id="1449093"/>
    <lineage>
        <taxon>Bacteria</taxon>
        <taxon>Bacillati</taxon>
        <taxon>Bacillota</taxon>
        <taxon>Bacilli</taxon>
        <taxon>Lactobacillales</taxon>
        <taxon>Streptococcaceae</taxon>
        <taxon>Lactococcus</taxon>
        <taxon>Lactococcus cremoris subsp. cremoris</taxon>
    </lineage>
</organism>
<proteinExistence type="predicted"/>
<sequence>MNKKAKIPLLLVIIFYALYFTLTKVDWMSGDAQWFSKVDSSPISFVIKRYETWSSRFWIEGATLIASKHLILFYIFTVILTLLFFYSLSELFSFNEYDSNLVLVVFFMALFPVVSLQSAGPIATIVNYIWPSALFLYWLMTDRHRKMKNIGSLQNSLSILFLGLAVFNEGLAIILCLYLILCLIVEKKNFFNTYRMICLVISLLSFLNVLLCPGNQNRGMLEMARWFPTFNHLSFLDKILIQFNNIASNLIVSHNLLEVLVILLFIKAIQRRQRLSIILSGAVIMLTSASHQLISDRLSVIVKESPEKEFNQQIIGTLLKPTLIFATLILLIVLIIILLYGKSKTSLMIIASIVITFSSAMAISLSPTLLASADRPLLFLYFALVFNCIFLVNDLSEFNERKASIIMDKSK</sequence>
<protein>
    <recommendedName>
        <fullName evidence="3">Serotype determinant, transmembrane protein</fullName>
    </recommendedName>
</protein>
<feature type="transmembrane region" description="Helical" evidence="1">
    <location>
        <begin position="7"/>
        <end position="25"/>
    </location>
</feature>
<dbReference type="RefSeq" id="WP_063280239.1">
    <property type="nucleotide sequence ID" value="NZ_CM007353.1"/>
</dbReference>
<keyword evidence="1" id="KW-0472">Membrane</keyword>
<dbReference type="Proteomes" id="UP000176236">
    <property type="component" value="Chromosome"/>
</dbReference>
<feature type="transmembrane region" description="Helical" evidence="1">
    <location>
        <begin position="122"/>
        <end position="139"/>
    </location>
</feature>
<feature type="transmembrane region" description="Helical" evidence="1">
    <location>
        <begin position="314"/>
        <end position="340"/>
    </location>
</feature>
<feature type="transmembrane region" description="Helical" evidence="1">
    <location>
        <begin position="100"/>
        <end position="116"/>
    </location>
</feature>
<feature type="transmembrane region" description="Helical" evidence="1">
    <location>
        <begin position="193"/>
        <end position="211"/>
    </location>
</feature>
<feature type="transmembrane region" description="Helical" evidence="1">
    <location>
        <begin position="347"/>
        <end position="365"/>
    </location>
</feature>
<feature type="transmembrane region" description="Helical" evidence="1">
    <location>
        <begin position="275"/>
        <end position="294"/>
    </location>
</feature>
<comment type="caution">
    <text evidence="2">The sequence shown here is derived from an EMBL/GenBank/DDBJ whole genome shotgun (WGS) entry which is preliminary data.</text>
</comment>
<accession>A0A1E7G7E6</accession>
<feature type="transmembrane region" description="Helical" evidence="1">
    <location>
        <begin position="71"/>
        <end position="88"/>
    </location>
</feature>
<keyword evidence="1" id="KW-1133">Transmembrane helix</keyword>
<evidence type="ECO:0008006" key="3">
    <source>
        <dbReference type="Google" id="ProtNLM"/>
    </source>
</evidence>
<evidence type="ECO:0000256" key="1">
    <source>
        <dbReference type="SAM" id="Phobius"/>
    </source>
</evidence>
<feature type="transmembrane region" description="Helical" evidence="1">
    <location>
        <begin position="159"/>
        <end position="181"/>
    </location>
</feature>
<gene>
    <name evidence="2" type="ORF">AJ89_00540</name>
</gene>
<reference evidence="2" key="1">
    <citation type="journal article" date="2016" name="Appl. Microbiol. Biotechnol.">
        <title>Adhesion of the genome-sequenced Lactococcus lactis subsp. cremoris IBB477 strain is mediated by specific molecular determinants.</title>
        <authorList>
            <person name="Radziwill-Bienkowska J.M."/>
            <person name="Le D.T."/>
            <person name="Szczesny P."/>
            <person name="Duviau M.P."/>
            <person name="Aleksandrzak-Piekarczyk T."/>
            <person name="Loubiere P."/>
            <person name="Mercier-Bonin M."/>
            <person name="Bardowski J.K."/>
            <person name="Kowalczyk M."/>
        </authorList>
    </citation>
    <scope>NUCLEOTIDE SEQUENCE [LARGE SCALE GENOMIC DNA]</scope>
    <source>
        <strain evidence="2">IBB477</strain>
    </source>
</reference>
<name>A0A1E7G7E6_LACLC</name>
<feature type="transmembrane region" description="Helical" evidence="1">
    <location>
        <begin position="377"/>
        <end position="395"/>
    </location>
</feature>
<keyword evidence="1" id="KW-0812">Transmembrane</keyword>
<dbReference type="EMBL" id="JMMZ01000003">
    <property type="protein sequence ID" value="OEU40884.1"/>
    <property type="molecule type" value="Genomic_DNA"/>
</dbReference>
<evidence type="ECO:0000313" key="2">
    <source>
        <dbReference type="EMBL" id="OEU40884.1"/>
    </source>
</evidence>
<dbReference type="AlphaFoldDB" id="A0A1E7G7E6"/>